<dbReference type="AlphaFoldDB" id="A0A4C1W313"/>
<evidence type="ECO:0000313" key="2">
    <source>
        <dbReference type="Proteomes" id="UP000299102"/>
    </source>
</evidence>
<keyword evidence="2" id="KW-1185">Reference proteome</keyword>
<accession>A0A4C1W313</accession>
<dbReference type="EMBL" id="BGZK01000461">
    <property type="protein sequence ID" value="GBP44942.1"/>
    <property type="molecule type" value="Genomic_DNA"/>
</dbReference>
<organism evidence="1 2">
    <name type="scientific">Eumeta variegata</name>
    <name type="common">Bagworm moth</name>
    <name type="synonym">Eumeta japonica</name>
    <dbReference type="NCBI Taxonomy" id="151549"/>
    <lineage>
        <taxon>Eukaryota</taxon>
        <taxon>Metazoa</taxon>
        <taxon>Ecdysozoa</taxon>
        <taxon>Arthropoda</taxon>
        <taxon>Hexapoda</taxon>
        <taxon>Insecta</taxon>
        <taxon>Pterygota</taxon>
        <taxon>Neoptera</taxon>
        <taxon>Endopterygota</taxon>
        <taxon>Lepidoptera</taxon>
        <taxon>Glossata</taxon>
        <taxon>Ditrysia</taxon>
        <taxon>Tineoidea</taxon>
        <taxon>Psychidae</taxon>
        <taxon>Oiketicinae</taxon>
        <taxon>Eumeta</taxon>
    </lineage>
</organism>
<proteinExistence type="predicted"/>
<gene>
    <name evidence="1" type="ORF">EVAR_84433_1</name>
</gene>
<sequence>MRTSSIWLQCRSHPRRSDSAKAESIFGRTIAKINLIRNVFPVPPGASKPYLLLKNATVVLAIVHPQSWLLVFLNLQFSVAHLNVLSRLIDERARSPGAVTRDHRPVIDDAEIPYLAPRSTPPFDAMLAINHNINKRIGYMYRVFAGSRGA</sequence>
<evidence type="ECO:0000313" key="1">
    <source>
        <dbReference type="EMBL" id="GBP44942.1"/>
    </source>
</evidence>
<protein>
    <submittedName>
        <fullName evidence="1">Uncharacterized protein</fullName>
    </submittedName>
</protein>
<comment type="caution">
    <text evidence="1">The sequence shown here is derived from an EMBL/GenBank/DDBJ whole genome shotgun (WGS) entry which is preliminary data.</text>
</comment>
<reference evidence="1 2" key="1">
    <citation type="journal article" date="2019" name="Commun. Biol.">
        <title>The bagworm genome reveals a unique fibroin gene that provides high tensile strength.</title>
        <authorList>
            <person name="Kono N."/>
            <person name="Nakamura H."/>
            <person name="Ohtoshi R."/>
            <person name="Tomita M."/>
            <person name="Numata K."/>
            <person name="Arakawa K."/>
        </authorList>
    </citation>
    <scope>NUCLEOTIDE SEQUENCE [LARGE SCALE GENOMIC DNA]</scope>
</reference>
<dbReference type="Proteomes" id="UP000299102">
    <property type="component" value="Unassembled WGS sequence"/>
</dbReference>
<name>A0A4C1W313_EUMVA</name>